<dbReference type="GO" id="GO:0008270">
    <property type="term" value="F:zinc ion binding"/>
    <property type="evidence" value="ECO:0007669"/>
    <property type="project" value="TreeGrafter"/>
</dbReference>
<dbReference type="RefSeq" id="WP_200312355.1">
    <property type="nucleotide sequence ID" value="NZ_JAENIM010000044.1"/>
</dbReference>
<dbReference type="AlphaFoldDB" id="A0A8J7SKU9"/>
<comment type="caution">
    <text evidence="4">The sequence shown here is derived from an EMBL/GenBank/DDBJ whole genome shotgun (WGS) entry which is preliminary data.</text>
</comment>
<reference evidence="4" key="1">
    <citation type="submission" date="2021-01" db="EMBL/GenBank/DDBJ databases">
        <title>Modified the classification status of verrucomicrobia.</title>
        <authorList>
            <person name="Feng X."/>
        </authorList>
    </citation>
    <scope>NUCLEOTIDE SEQUENCE</scope>
    <source>
        <strain evidence="4">_KCTC 22039</strain>
    </source>
</reference>
<dbReference type="GO" id="GO:1990170">
    <property type="term" value="P:stress response to cadmium ion"/>
    <property type="evidence" value="ECO:0007669"/>
    <property type="project" value="TreeGrafter"/>
</dbReference>
<dbReference type="GO" id="GO:1990169">
    <property type="term" value="P:stress response to copper ion"/>
    <property type="evidence" value="ECO:0007669"/>
    <property type="project" value="TreeGrafter"/>
</dbReference>
<dbReference type="Proteomes" id="UP000624703">
    <property type="component" value="Unassembled WGS sequence"/>
</dbReference>
<dbReference type="InterPro" id="IPR036876">
    <property type="entry name" value="UVR_dom_sf"/>
</dbReference>
<dbReference type="InterPro" id="IPR001943">
    <property type="entry name" value="UVR_dom"/>
</dbReference>
<dbReference type="PANTHER" id="PTHR38430">
    <property type="entry name" value="PROTEIN-ARGININE KINASE ACTIVATOR PROTEIN"/>
    <property type="match status" value="1"/>
</dbReference>
<organism evidence="4 5">
    <name type="scientific">Persicirhabdus sediminis</name>
    <dbReference type="NCBI Taxonomy" id="454144"/>
    <lineage>
        <taxon>Bacteria</taxon>
        <taxon>Pseudomonadati</taxon>
        <taxon>Verrucomicrobiota</taxon>
        <taxon>Verrucomicrobiia</taxon>
        <taxon>Verrucomicrobiales</taxon>
        <taxon>Verrucomicrobiaceae</taxon>
        <taxon>Persicirhabdus</taxon>
    </lineage>
</organism>
<keyword evidence="1" id="KW-0227">DNA damage</keyword>
<dbReference type="GO" id="GO:0050897">
    <property type="term" value="F:cobalt ion binding"/>
    <property type="evidence" value="ECO:0007669"/>
    <property type="project" value="TreeGrafter"/>
</dbReference>
<keyword evidence="5" id="KW-1185">Reference proteome</keyword>
<feature type="compositionally biased region" description="Basic and acidic residues" evidence="2">
    <location>
        <begin position="172"/>
        <end position="181"/>
    </location>
</feature>
<evidence type="ECO:0000256" key="2">
    <source>
        <dbReference type="SAM" id="MobiDB-lite"/>
    </source>
</evidence>
<feature type="compositionally biased region" description="Basic residues" evidence="2">
    <location>
        <begin position="182"/>
        <end position="203"/>
    </location>
</feature>
<evidence type="ECO:0000259" key="3">
    <source>
        <dbReference type="PROSITE" id="PS50151"/>
    </source>
</evidence>
<sequence>MAAMQCNFCNKEATIFYTTIINGVQKSMKLCESCAEERGITDVNELAAGHELMGLPKGEISLPAAEKMAAKAAQSVPMEDGAECPNCGFALEDLKRVGRLGCSQCYSTFRGEIEGVLRNMHVGGQHHGRVPDGLEEAIELDEKLDELKTAINQAIANEDYEKAAELRDEIKQLEKKSDAPVKKKAAKKAAKKASKKGKGGTQK</sequence>
<dbReference type="GO" id="GO:0005507">
    <property type="term" value="F:copper ion binding"/>
    <property type="evidence" value="ECO:0007669"/>
    <property type="project" value="TreeGrafter"/>
</dbReference>
<dbReference type="PROSITE" id="PS50151">
    <property type="entry name" value="UVR"/>
    <property type="match status" value="1"/>
</dbReference>
<feature type="domain" description="UVR" evidence="3">
    <location>
        <begin position="141"/>
        <end position="176"/>
    </location>
</feature>
<feature type="region of interest" description="Disordered" evidence="2">
    <location>
        <begin position="172"/>
        <end position="203"/>
    </location>
</feature>
<dbReference type="Pfam" id="PF02151">
    <property type="entry name" value="UVR"/>
    <property type="match status" value="1"/>
</dbReference>
<protein>
    <submittedName>
        <fullName evidence="4">UvrB/UvrC motif-containing protein</fullName>
    </submittedName>
</protein>
<keyword evidence="1" id="KW-0742">SOS response</keyword>
<dbReference type="Gene3D" id="4.10.860.10">
    <property type="entry name" value="UVR domain"/>
    <property type="match status" value="1"/>
</dbReference>
<dbReference type="InterPro" id="IPR025542">
    <property type="entry name" value="YacH"/>
</dbReference>
<gene>
    <name evidence="4" type="ORF">JIN82_14365</name>
</gene>
<name>A0A8J7SKU9_9BACT</name>
<dbReference type="GO" id="GO:0009432">
    <property type="term" value="P:SOS response"/>
    <property type="evidence" value="ECO:0007669"/>
    <property type="project" value="UniProtKB-KW"/>
</dbReference>
<dbReference type="PIRSF" id="PIRSF015034">
    <property type="entry name" value="YacH"/>
    <property type="match status" value="1"/>
</dbReference>
<dbReference type="SUPFAM" id="SSF46600">
    <property type="entry name" value="C-terminal UvrC-binding domain of UvrB"/>
    <property type="match status" value="1"/>
</dbReference>
<dbReference type="PANTHER" id="PTHR38430:SF1">
    <property type="entry name" value="PROTEIN-ARGININE KINASE ACTIVATOR PROTEIN"/>
    <property type="match status" value="1"/>
</dbReference>
<evidence type="ECO:0000313" key="5">
    <source>
        <dbReference type="Proteomes" id="UP000624703"/>
    </source>
</evidence>
<accession>A0A8J7SKU9</accession>
<dbReference type="GO" id="GO:0046870">
    <property type="term" value="F:cadmium ion binding"/>
    <property type="evidence" value="ECO:0007669"/>
    <property type="project" value="TreeGrafter"/>
</dbReference>
<evidence type="ECO:0000313" key="4">
    <source>
        <dbReference type="EMBL" id="MBK1792344.1"/>
    </source>
</evidence>
<evidence type="ECO:0000256" key="1">
    <source>
        <dbReference type="ARBA" id="ARBA00023236"/>
    </source>
</evidence>
<proteinExistence type="predicted"/>
<dbReference type="EMBL" id="JAENIM010000044">
    <property type="protein sequence ID" value="MBK1792344.1"/>
    <property type="molecule type" value="Genomic_DNA"/>
</dbReference>